<dbReference type="EMBL" id="MHWE01000022">
    <property type="protein sequence ID" value="OHB03169.1"/>
    <property type="molecule type" value="Genomic_DNA"/>
</dbReference>
<evidence type="ECO:0000313" key="1">
    <source>
        <dbReference type="EMBL" id="OHB03169.1"/>
    </source>
</evidence>
<evidence type="ECO:0000313" key="2">
    <source>
        <dbReference type="Proteomes" id="UP000176800"/>
    </source>
</evidence>
<name>A0A1G2U185_9BACT</name>
<protein>
    <recommendedName>
        <fullName evidence="3">DUF5678 domain-containing protein</fullName>
    </recommendedName>
</protein>
<gene>
    <name evidence="1" type="ORF">A3B14_02450</name>
</gene>
<evidence type="ECO:0008006" key="3">
    <source>
        <dbReference type="Google" id="ProtNLM"/>
    </source>
</evidence>
<sequence length="91" mass="10372">MEGINPSEIDVTVSRAPLEMELQTFEALLPDLLEKNPGEWALIKDTELGGIFPERNDAIKAGYDKYGNQIFLTRQILEQQPELFYQFLQAA</sequence>
<comment type="caution">
    <text evidence="1">The sequence shown here is derived from an EMBL/GenBank/DDBJ whole genome shotgun (WGS) entry which is preliminary data.</text>
</comment>
<proteinExistence type="predicted"/>
<dbReference type="Proteomes" id="UP000176800">
    <property type="component" value="Unassembled WGS sequence"/>
</dbReference>
<dbReference type="AlphaFoldDB" id="A0A1G2U185"/>
<organism evidence="1 2">
    <name type="scientific">Candidatus Zambryskibacteria bacterium RIFCSPLOWO2_01_FULL_45_21</name>
    <dbReference type="NCBI Taxonomy" id="1802761"/>
    <lineage>
        <taxon>Bacteria</taxon>
        <taxon>Candidatus Zambryskiibacteriota</taxon>
    </lineage>
</organism>
<accession>A0A1G2U185</accession>
<reference evidence="1 2" key="1">
    <citation type="journal article" date="2016" name="Nat. Commun.">
        <title>Thousands of microbial genomes shed light on interconnected biogeochemical processes in an aquifer system.</title>
        <authorList>
            <person name="Anantharaman K."/>
            <person name="Brown C.T."/>
            <person name="Hug L.A."/>
            <person name="Sharon I."/>
            <person name="Castelle C.J."/>
            <person name="Probst A.J."/>
            <person name="Thomas B.C."/>
            <person name="Singh A."/>
            <person name="Wilkins M.J."/>
            <person name="Karaoz U."/>
            <person name="Brodie E.L."/>
            <person name="Williams K.H."/>
            <person name="Hubbard S.S."/>
            <person name="Banfield J.F."/>
        </authorList>
    </citation>
    <scope>NUCLEOTIDE SEQUENCE [LARGE SCALE GENOMIC DNA]</scope>
</reference>